<accession>A0A8J7RZC2</accession>
<dbReference type="AlphaFoldDB" id="A0A8J7RZC2"/>
<evidence type="ECO:0000256" key="5">
    <source>
        <dbReference type="ARBA" id="ARBA00023136"/>
    </source>
</evidence>
<keyword evidence="2" id="KW-1003">Cell membrane</keyword>
<feature type="transmembrane region" description="Helical" evidence="6">
    <location>
        <begin position="309"/>
        <end position="329"/>
    </location>
</feature>
<evidence type="ECO:0000256" key="2">
    <source>
        <dbReference type="ARBA" id="ARBA00022475"/>
    </source>
</evidence>
<proteinExistence type="predicted"/>
<dbReference type="RefSeq" id="WP_210681659.1">
    <property type="nucleotide sequence ID" value="NZ_JAGMWN010000003.1"/>
</dbReference>
<dbReference type="GO" id="GO:0015920">
    <property type="term" value="P:lipopolysaccharide transport"/>
    <property type="evidence" value="ECO:0007669"/>
    <property type="project" value="TreeGrafter"/>
</dbReference>
<feature type="transmembrane region" description="Helical" evidence="6">
    <location>
        <begin position="64"/>
        <end position="84"/>
    </location>
</feature>
<evidence type="ECO:0000313" key="7">
    <source>
        <dbReference type="EMBL" id="MBP5857095.1"/>
    </source>
</evidence>
<organism evidence="7 8">
    <name type="scientific">Marivibrio halodurans</name>
    <dbReference type="NCBI Taxonomy" id="2039722"/>
    <lineage>
        <taxon>Bacteria</taxon>
        <taxon>Pseudomonadati</taxon>
        <taxon>Pseudomonadota</taxon>
        <taxon>Alphaproteobacteria</taxon>
        <taxon>Rhodospirillales</taxon>
        <taxon>Rhodospirillaceae</taxon>
        <taxon>Marivibrio</taxon>
    </lineage>
</organism>
<feature type="transmembrane region" description="Helical" evidence="6">
    <location>
        <begin position="104"/>
        <end position="126"/>
    </location>
</feature>
<dbReference type="EMBL" id="JAGMWN010000003">
    <property type="protein sequence ID" value="MBP5857095.1"/>
    <property type="molecule type" value="Genomic_DNA"/>
</dbReference>
<keyword evidence="4 6" id="KW-1133">Transmembrane helix</keyword>
<keyword evidence="5 6" id="KW-0472">Membrane</keyword>
<dbReference type="PANTHER" id="PTHR33529:SF2">
    <property type="entry name" value="LIPOPOLYSACCHARIDE EXPORT SYSTEM PERMEASE PROTEIN LPTG"/>
    <property type="match status" value="1"/>
</dbReference>
<dbReference type="Pfam" id="PF03739">
    <property type="entry name" value="LptF_LptG"/>
    <property type="match status" value="1"/>
</dbReference>
<evidence type="ECO:0000313" key="8">
    <source>
        <dbReference type="Proteomes" id="UP000672602"/>
    </source>
</evidence>
<feature type="transmembrane region" description="Helical" evidence="6">
    <location>
        <begin position="341"/>
        <end position="361"/>
    </location>
</feature>
<dbReference type="PANTHER" id="PTHR33529">
    <property type="entry name" value="SLR0882 PROTEIN-RELATED"/>
    <property type="match status" value="1"/>
</dbReference>
<keyword evidence="8" id="KW-1185">Reference proteome</keyword>
<dbReference type="GO" id="GO:0055085">
    <property type="term" value="P:transmembrane transport"/>
    <property type="evidence" value="ECO:0007669"/>
    <property type="project" value="InterPro"/>
</dbReference>
<evidence type="ECO:0000256" key="1">
    <source>
        <dbReference type="ARBA" id="ARBA00004651"/>
    </source>
</evidence>
<dbReference type="GO" id="GO:0043190">
    <property type="term" value="C:ATP-binding cassette (ABC) transporter complex"/>
    <property type="evidence" value="ECO:0007669"/>
    <property type="project" value="InterPro"/>
</dbReference>
<evidence type="ECO:0000256" key="4">
    <source>
        <dbReference type="ARBA" id="ARBA00022989"/>
    </source>
</evidence>
<evidence type="ECO:0000256" key="6">
    <source>
        <dbReference type="SAM" id="Phobius"/>
    </source>
</evidence>
<sequence length="364" mass="40347">MRVSVLLSRYLARQFLFWFASVFTTLMAIVAMFDIVELLRRASGKQGVTTDVVVQMSLLKLPHLVQDMLPFAVLIGAMLTFWRLAKSNELVVARAAGVSVWQFLMPPVLLTLMIGVALITAFNPFAAAMRAQYEQMEAKYLSQQRNELAVSETGVWLRQGTRERQDVIHADDVAASGQTLIGVTVYRLVNQDLFQSRIDAARADLHDGYWELSDVFLSEPEKQTVHQDTYRLATDLTTNTIQDSFASADSLSFWELPQFIGMMEDAGFNANVHRLYLHSLLATPVLLCAMVLIAATFTIRSGRRTKTGMMVVGGVTSGFVLYFFTNVVHALGLSTSIPAQLAAWMPAVVSTMLGVTALLHLEDG</sequence>
<protein>
    <submittedName>
        <fullName evidence="7">LPS export ABC transporter permease LptG</fullName>
    </submittedName>
</protein>
<dbReference type="InterPro" id="IPR030923">
    <property type="entry name" value="LptG"/>
</dbReference>
<reference evidence="7" key="1">
    <citation type="submission" date="2021-04" db="EMBL/GenBank/DDBJ databases">
        <authorList>
            <person name="Zhang D.-C."/>
        </authorList>
    </citation>
    <scope>NUCLEOTIDE SEQUENCE</scope>
    <source>
        <strain evidence="7">CGMCC 1.15697</strain>
    </source>
</reference>
<dbReference type="NCBIfam" id="TIGR04408">
    <property type="entry name" value="LptG_lptG"/>
    <property type="match status" value="1"/>
</dbReference>
<comment type="subcellular location">
    <subcellularLocation>
        <location evidence="1">Cell membrane</location>
        <topology evidence="1">Multi-pass membrane protein</topology>
    </subcellularLocation>
</comment>
<feature type="transmembrane region" description="Helical" evidence="6">
    <location>
        <begin position="275"/>
        <end position="297"/>
    </location>
</feature>
<comment type="caution">
    <text evidence="7">The sequence shown here is derived from an EMBL/GenBank/DDBJ whole genome shotgun (WGS) entry which is preliminary data.</text>
</comment>
<dbReference type="InterPro" id="IPR005495">
    <property type="entry name" value="LptG/LptF_permease"/>
</dbReference>
<gene>
    <name evidence="7" type="primary">lptG</name>
    <name evidence="7" type="ORF">KAJ83_08745</name>
</gene>
<keyword evidence="3 6" id="KW-0812">Transmembrane</keyword>
<evidence type="ECO:0000256" key="3">
    <source>
        <dbReference type="ARBA" id="ARBA00022692"/>
    </source>
</evidence>
<feature type="transmembrane region" description="Helical" evidence="6">
    <location>
        <begin position="15"/>
        <end position="36"/>
    </location>
</feature>
<dbReference type="Proteomes" id="UP000672602">
    <property type="component" value="Unassembled WGS sequence"/>
</dbReference>
<name>A0A8J7RZC2_9PROT</name>